<keyword evidence="14" id="KW-0472">Membrane</keyword>
<comment type="cofactor">
    <cofactor evidence="2">
        <name>[4Fe-4S] cluster</name>
        <dbReference type="ChEBI" id="CHEBI:49883"/>
    </cofactor>
</comment>
<dbReference type="InterPro" id="IPR044298">
    <property type="entry name" value="MIG/MutY"/>
</dbReference>
<keyword evidence="6" id="KW-0004">4Fe-4S</keyword>
<dbReference type="SUPFAM" id="SSF55811">
    <property type="entry name" value="Nudix"/>
    <property type="match status" value="1"/>
</dbReference>
<keyword evidence="17" id="KW-1185">Reference proteome</keyword>
<dbReference type="InterPro" id="IPR003265">
    <property type="entry name" value="HhH-GPD_domain"/>
</dbReference>
<dbReference type="GO" id="GO:0046872">
    <property type="term" value="F:metal ion binding"/>
    <property type="evidence" value="ECO:0007669"/>
    <property type="project" value="UniProtKB-KW"/>
</dbReference>
<evidence type="ECO:0000256" key="4">
    <source>
        <dbReference type="ARBA" id="ARBA00012045"/>
    </source>
</evidence>
<dbReference type="PROSITE" id="PS01155">
    <property type="entry name" value="ENDONUCLEASE_III_2"/>
    <property type="match status" value="1"/>
</dbReference>
<dbReference type="GO" id="GO:0006298">
    <property type="term" value="P:mismatch repair"/>
    <property type="evidence" value="ECO:0007669"/>
    <property type="project" value="TreeGrafter"/>
</dbReference>
<gene>
    <name evidence="16" type="primary">Mutyh</name>
    <name evidence="16" type="ORF">T01_1970</name>
</gene>
<name>A0A0V1BY19_TRISP</name>
<dbReference type="STRING" id="6334.A0A0V1BY19"/>
<comment type="caution">
    <text evidence="16">The sequence shown here is derived from an EMBL/GenBank/DDBJ whole genome shotgun (WGS) entry which is preliminary data.</text>
</comment>
<dbReference type="GO" id="GO:0032357">
    <property type="term" value="F:oxidized purine DNA binding"/>
    <property type="evidence" value="ECO:0007669"/>
    <property type="project" value="TreeGrafter"/>
</dbReference>
<comment type="similarity">
    <text evidence="3">Belongs to the Nth/MutY family.</text>
</comment>
<evidence type="ECO:0000256" key="9">
    <source>
        <dbReference type="ARBA" id="ARBA00022801"/>
    </source>
</evidence>
<keyword evidence="14" id="KW-0812">Transmembrane</keyword>
<dbReference type="GO" id="GO:0034039">
    <property type="term" value="F:8-oxo-7,8-dihydroguanine DNA N-glycosylase activity"/>
    <property type="evidence" value="ECO:0007669"/>
    <property type="project" value="TreeGrafter"/>
</dbReference>
<evidence type="ECO:0000256" key="2">
    <source>
        <dbReference type="ARBA" id="ARBA00001966"/>
    </source>
</evidence>
<dbReference type="Proteomes" id="UP000054776">
    <property type="component" value="Unassembled WGS sequence"/>
</dbReference>
<dbReference type="InterPro" id="IPR003651">
    <property type="entry name" value="Endonuclease3_FeS-loop_motif"/>
</dbReference>
<dbReference type="GO" id="GO:0006284">
    <property type="term" value="P:base-excision repair"/>
    <property type="evidence" value="ECO:0007669"/>
    <property type="project" value="InterPro"/>
</dbReference>
<dbReference type="InterPro" id="IPR015797">
    <property type="entry name" value="NUDIX_hydrolase-like_dom_sf"/>
</dbReference>
<dbReference type="GO" id="GO:0051539">
    <property type="term" value="F:4 iron, 4 sulfur cluster binding"/>
    <property type="evidence" value="ECO:0007669"/>
    <property type="project" value="UniProtKB-KW"/>
</dbReference>
<dbReference type="EMBL" id="JYDH01000007">
    <property type="protein sequence ID" value="KRY41678.1"/>
    <property type="molecule type" value="Genomic_DNA"/>
</dbReference>
<dbReference type="GO" id="GO:0005634">
    <property type="term" value="C:nucleus"/>
    <property type="evidence" value="ECO:0007669"/>
    <property type="project" value="TreeGrafter"/>
</dbReference>
<evidence type="ECO:0000256" key="1">
    <source>
        <dbReference type="ARBA" id="ARBA00000843"/>
    </source>
</evidence>
<dbReference type="SMART" id="SM00478">
    <property type="entry name" value="ENDO3c"/>
    <property type="match status" value="1"/>
</dbReference>
<evidence type="ECO:0000313" key="17">
    <source>
        <dbReference type="Proteomes" id="UP000054776"/>
    </source>
</evidence>
<dbReference type="EC" id="3.2.2.31" evidence="4"/>
<organism evidence="16 17">
    <name type="scientific">Trichinella spiralis</name>
    <name type="common">Trichina worm</name>
    <dbReference type="NCBI Taxonomy" id="6334"/>
    <lineage>
        <taxon>Eukaryota</taxon>
        <taxon>Metazoa</taxon>
        <taxon>Ecdysozoa</taxon>
        <taxon>Nematoda</taxon>
        <taxon>Enoplea</taxon>
        <taxon>Dorylaimia</taxon>
        <taxon>Trichinellida</taxon>
        <taxon>Trichinellidae</taxon>
        <taxon>Trichinella</taxon>
    </lineage>
</organism>
<evidence type="ECO:0000256" key="10">
    <source>
        <dbReference type="ARBA" id="ARBA00023004"/>
    </source>
</evidence>
<evidence type="ECO:0000259" key="15">
    <source>
        <dbReference type="SMART" id="SM00478"/>
    </source>
</evidence>
<dbReference type="Pfam" id="PF00730">
    <property type="entry name" value="HhH-GPD"/>
    <property type="match status" value="1"/>
</dbReference>
<dbReference type="InterPro" id="IPR011257">
    <property type="entry name" value="DNA_glycosylase"/>
</dbReference>
<proteinExistence type="inferred from homology"/>
<keyword evidence="9" id="KW-0378">Hydrolase</keyword>
<evidence type="ECO:0000256" key="14">
    <source>
        <dbReference type="SAM" id="Phobius"/>
    </source>
</evidence>
<dbReference type="FunFam" id="1.10.340.30:FF:000002">
    <property type="entry name" value="Adenine DNA glycosylase"/>
    <property type="match status" value="1"/>
</dbReference>
<keyword evidence="14" id="KW-1133">Transmembrane helix</keyword>
<dbReference type="PANTHER" id="PTHR42944">
    <property type="entry name" value="ADENINE DNA GLYCOSYLASE"/>
    <property type="match status" value="1"/>
</dbReference>
<dbReference type="InterPro" id="IPR000445">
    <property type="entry name" value="HhH_motif"/>
</dbReference>
<evidence type="ECO:0000256" key="11">
    <source>
        <dbReference type="ARBA" id="ARBA00023014"/>
    </source>
</evidence>
<dbReference type="AlphaFoldDB" id="A0A0V1BY19"/>
<evidence type="ECO:0000256" key="6">
    <source>
        <dbReference type="ARBA" id="ARBA00022485"/>
    </source>
</evidence>
<evidence type="ECO:0000256" key="3">
    <source>
        <dbReference type="ARBA" id="ARBA00008343"/>
    </source>
</evidence>
<keyword evidence="8" id="KW-0227">DNA damage</keyword>
<dbReference type="Gene3D" id="3.90.79.10">
    <property type="entry name" value="Nucleoside Triphosphate Pyrophosphohydrolase"/>
    <property type="match status" value="1"/>
</dbReference>
<accession>A0A0V1BY19</accession>
<keyword evidence="10" id="KW-0408">Iron</keyword>
<evidence type="ECO:0000256" key="7">
    <source>
        <dbReference type="ARBA" id="ARBA00022723"/>
    </source>
</evidence>
<dbReference type="GO" id="GO:0035485">
    <property type="term" value="F:adenine/guanine mispair binding"/>
    <property type="evidence" value="ECO:0007669"/>
    <property type="project" value="TreeGrafter"/>
</dbReference>
<dbReference type="CDD" id="cd00056">
    <property type="entry name" value="ENDO3c"/>
    <property type="match status" value="1"/>
</dbReference>
<feature type="transmembrane region" description="Helical" evidence="14">
    <location>
        <begin position="468"/>
        <end position="488"/>
    </location>
</feature>
<sequence>MVSDIGLLPDNNYGQLYRKKPPEEVKSSKFCKCANIKLEANKMKIAKEEMNICKIHFFDEKVIPNFRNILLSWYECNCRSLPWRCLVKNPTLDRNTKAYYVWVSEIMCQQTQVATVKDYFERWIEKWPSVVDLTETSLEEVNKIWSGLGYYSRAKNLYEAAKIIRLSKNGKIPQTAEELEKLPGVGRYTACAISSIAFGERKATVDGNIQRVLSRMLCVGENPTSRIFFTLLCRKIADNAICSDRPGDFNQALMEIGSLICTPKNPDCSNCPINIFCNAYKKVQDGNAPLADIEDDPKCFLCLPHSSPWQNELGVQNYPGRKVRKPSKKENKTVIFMSRSIDNKFLCIKRLDSGLLSGLWEILVIDGVIVEKHLPESVEKKFKLKMIGTLNFCGTIFHKFSHIDCTYHISCCKVRQLRSKAAGSESNCLVQWMDLGTFEKAGISTAMKKMLHRVPAGRRPFKNPLFRAAMYVLFGVGGGLYIVWPYIYKKANHHQLHFAFRYLHQCISAEVAFFQMLDTS</sequence>
<dbReference type="SMART" id="SM00525">
    <property type="entry name" value="FES"/>
    <property type="match status" value="1"/>
</dbReference>
<keyword evidence="11" id="KW-0411">Iron-sulfur</keyword>
<dbReference type="Gene3D" id="1.10.1670.10">
    <property type="entry name" value="Helix-hairpin-Helix base-excision DNA repair enzymes (C-terminal)"/>
    <property type="match status" value="1"/>
</dbReference>
<keyword evidence="7" id="KW-0479">Metal-binding</keyword>
<dbReference type="InterPro" id="IPR029119">
    <property type="entry name" value="MutY_C"/>
</dbReference>
<evidence type="ECO:0000256" key="13">
    <source>
        <dbReference type="ARBA" id="ARBA00023295"/>
    </source>
</evidence>
<dbReference type="Pfam" id="PF00633">
    <property type="entry name" value="HHH"/>
    <property type="match status" value="1"/>
</dbReference>
<evidence type="ECO:0000256" key="8">
    <source>
        <dbReference type="ARBA" id="ARBA00022763"/>
    </source>
</evidence>
<feature type="domain" description="HhH-GPD" evidence="15">
    <location>
        <begin position="107"/>
        <end position="259"/>
    </location>
</feature>
<dbReference type="InterPro" id="IPR004036">
    <property type="entry name" value="Endonuclease-III-like_CS2"/>
</dbReference>
<dbReference type="InterPro" id="IPR023170">
    <property type="entry name" value="HhH_base_excis_C"/>
</dbReference>
<dbReference type="InParanoid" id="A0A0V1BY19"/>
<evidence type="ECO:0000256" key="5">
    <source>
        <dbReference type="ARBA" id="ARBA00022023"/>
    </source>
</evidence>
<dbReference type="GO" id="GO:0000701">
    <property type="term" value="F:purine-specific mismatch base pair DNA N-glycosylase activity"/>
    <property type="evidence" value="ECO:0007669"/>
    <property type="project" value="UniProtKB-EC"/>
</dbReference>
<dbReference type="Gene3D" id="1.10.340.30">
    <property type="entry name" value="Hypothetical protein, domain 2"/>
    <property type="match status" value="1"/>
</dbReference>
<dbReference type="PANTHER" id="PTHR42944:SF1">
    <property type="entry name" value="ADENINE DNA GLYCOSYLASE"/>
    <property type="match status" value="1"/>
</dbReference>
<dbReference type="Pfam" id="PF14815">
    <property type="entry name" value="NUDIX_4"/>
    <property type="match status" value="1"/>
</dbReference>
<evidence type="ECO:0000256" key="12">
    <source>
        <dbReference type="ARBA" id="ARBA00023204"/>
    </source>
</evidence>
<comment type="catalytic activity">
    <reaction evidence="1">
        <text>Hydrolyzes free adenine bases from 7,8-dihydro-8-oxoguanine:adenine mismatched double-stranded DNA, leaving an apurinic site.</text>
        <dbReference type="EC" id="3.2.2.31"/>
    </reaction>
</comment>
<protein>
    <recommendedName>
        <fullName evidence="5">Adenine DNA glycosylase</fullName>
        <ecNumber evidence="4">3.2.2.31</ecNumber>
    </recommendedName>
</protein>
<keyword evidence="13" id="KW-0326">Glycosidase</keyword>
<evidence type="ECO:0000313" key="16">
    <source>
        <dbReference type="EMBL" id="KRY41678.1"/>
    </source>
</evidence>
<dbReference type="OrthoDB" id="2099276at2759"/>
<reference evidence="16 17" key="1">
    <citation type="submission" date="2015-01" db="EMBL/GenBank/DDBJ databases">
        <title>Evolution of Trichinella species and genotypes.</title>
        <authorList>
            <person name="Korhonen P.K."/>
            <person name="Edoardo P."/>
            <person name="Giuseppe L.R."/>
            <person name="Gasser R.B."/>
        </authorList>
    </citation>
    <scope>NUCLEOTIDE SEQUENCE [LARGE SCALE GENOMIC DNA]</scope>
    <source>
        <strain evidence="16">ISS3</strain>
    </source>
</reference>
<keyword evidence="12" id="KW-0234">DNA repair</keyword>
<dbReference type="SUPFAM" id="SSF48150">
    <property type="entry name" value="DNA-glycosylase"/>
    <property type="match status" value="1"/>
</dbReference>